<sequence length="373" mass="40405">MKNIVLITSTTLALVLSSAVNAKDTTSYSFAIESSNKFVVSHSEYVPSTQSREYSIDVNGQSLQRGVSLTTTAPGALVRISAADGRSAVEPQMMNISQKGGKSFAKGSGFDMLVDSNSMQAQGIGFQRGTTGFKIADELGKGEFTLQTNQKINPNGNYRINVFEKNSDTALYLKSQRGGYFKGDTLSVDAHVFDQGQAQTIRNIKGQLVSPTGQSYPVIFKKSGDGYQVKMPMKMSADNVPGALWELHTEVKAHVNGKLVQRNGRVPFSYDEMTASVGSKVQIVGGDKNLKAMVPVSVKQDSRFEVRGVLYGTDKAGNMKPIMTTHTAQNLGRGAGQIMMEFDAKILANSGLSAPYELRNVELRDQSQMAILK</sequence>
<evidence type="ECO:0000256" key="1">
    <source>
        <dbReference type="SAM" id="SignalP"/>
    </source>
</evidence>
<keyword evidence="1" id="KW-0732">Signal</keyword>
<feature type="chain" id="PRO_5046842210" evidence="1">
    <location>
        <begin position="23"/>
        <end position="373"/>
    </location>
</feature>
<evidence type="ECO:0000259" key="2">
    <source>
        <dbReference type="Pfam" id="PF16024"/>
    </source>
</evidence>
<accession>A0ABZ0X806</accession>
<feature type="domain" description="DUF4785" evidence="4">
    <location>
        <begin position="274"/>
        <end position="372"/>
    </location>
</feature>
<dbReference type="RefSeq" id="WP_018624440.1">
    <property type="nucleotide sequence ID" value="NZ_CP140158.1"/>
</dbReference>
<dbReference type="Pfam" id="PF16024">
    <property type="entry name" value="DUF4785_1st"/>
    <property type="match status" value="1"/>
</dbReference>
<dbReference type="InterPro" id="IPR048295">
    <property type="entry name" value="DUF4785_C"/>
</dbReference>
<feature type="signal peptide" evidence="1">
    <location>
        <begin position="1"/>
        <end position="22"/>
    </location>
</feature>
<dbReference type="Proteomes" id="UP001324185">
    <property type="component" value="Chromosome"/>
</dbReference>
<evidence type="ECO:0000313" key="6">
    <source>
        <dbReference type="Proteomes" id="UP001324185"/>
    </source>
</evidence>
<evidence type="ECO:0000313" key="5">
    <source>
        <dbReference type="EMBL" id="WQG86397.1"/>
    </source>
</evidence>
<protein>
    <submittedName>
        <fullName evidence="5">DUF4785 family protein</fullName>
    </submittedName>
</protein>
<keyword evidence="6" id="KW-1185">Reference proteome</keyword>
<evidence type="ECO:0000259" key="4">
    <source>
        <dbReference type="Pfam" id="PF20943"/>
    </source>
</evidence>
<organism evidence="5 6">
    <name type="scientific">Kangiella aquimarina</name>
    <dbReference type="NCBI Taxonomy" id="261965"/>
    <lineage>
        <taxon>Bacteria</taxon>
        <taxon>Pseudomonadati</taxon>
        <taxon>Pseudomonadota</taxon>
        <taxon>Gammaproteobacteria</taxon>
        <taxon>Kangiellales</taxon>
        <taxon>Kangiellaceae</taxon>
        <taxon>Kangiella</taxon>
    </lineage>
</organism>
<dbReference type="Gene3D" id="2.60.40.1930">
    <property type="match status" value="1"/>
</dbReference>
<proteinExistence type="predicted"/>
<gene>
    <name evidence="5" type="ORF">SR900_05785</name>
</gene>
<dbReference type="Pfam" id="PF20942">
    <property type="entry name" value="DUF4785_2nd"/>
    <property type="match status" value="1"/>
</dbReference>
<name>A0ABZ0X806_9GAMM</name>
<dbReference type="EMBL" id="CP140158">
    <property type="protein sequence ID" value="WQG86397.1"/>
    <property type="molecule type" value="Genomic_DNA"/>
</dbReference>
<dbReference type="Gene3D" id="2.60.120.1370">
    <property type="match status" value="1"/>
</dbReference>
<evidence type="ECO:0000259" key="3">
    <source>
        <dbReference type="Pfam" id="PF20942"/>
    </source>
</evidence>
<dbReference type="InterPro" id="IPR048296">
    <property type="entry name" value="DUF4785_central"/>
</dbReference>
<reference evidence="5 6" key="1">
    <citation type="submission" date="2023-11" db="EMBL/GenBank/DDBJ databases">
        <title>MicrobeMod: A computational toolkit for identifying prokaryotic methylation and restriction-modification with nanopore sequencing.</title>
        <authorList>
            <person name="Crits-Christoph A."/>
            <person name="Kang S.C."/>
            <person name="Lee H."/>
            <person name="Ostrov N."/>
        </authorList>
    </citation>
    <scope>NUCLEOTIDE SEQUENCE [LARGE SCALE GENOMIC DNA]</scope>
    <source>
        <strain evidence="5 6">DSMZ 16071</strain>
    </source>
</reference>
<feature type="domain" description="DUF4785" evidence="3">
    <location>
        <begin position="167"/>
        <end position="270"/>
    </location>
</feature>
<feature type="domain" description="DUF4785" evidence="2">
    <location>
        <begin position="23"/>
        <end position="164"/>
    </location>
</feature>
<dbReference type="InterPro" id="IPR031979">
    <property type="entry name" value="DUF4785_N"/>
</dbReference>
<dbReference type="Pfam" id="PF20943">
    <property type="entry name" value="DUF4785_3rd"/>
    <property type="match status" value="1"/>
</dbReference>